<evidence type="ECO:0000313" key="1">
    <source>
        <dbReference type="EMBL" id="SVA71871.1"/>
    </source>
</evidence>
<accession>A0A381Y5E3</accession>
<reference evidence="1" key="1">
    <citation type="submission" date="2018-05" db="EMBL/GenBank/DDBJ databases">
        <authorList>
            <person name="Lanie J.A."/>
            <person name="Ng W.-L."/>
            <person name="Kazmierczak K.M."/>
            <person name="Andrzejewski T.M."/>
            <person name="Davidsen T.M."/>
            <person name="Wayne K.J."/>
            <person name="Tettelin H."/>
            <person name="Glass J.I."/>
            <person name="Rusch D."/>
            <person name="Podicherti R."/>
            <person name="Tsui H.-C.T."/>
            <person name="Winkler M.E."/>
        </authorList>
    </citation>
    <scope>NUCLEOTIDE SEQUENCE</scope>
</reference>
<dbReference type="EMBL" id="UINC01017363">
    <property type="protein sequence ID" value="SVA71871.1"/>
    <property type="molecule type" value="Genomic_DNA"/>
</dbReference>
<protein>
    <submittedName>
        <fullName evidence="1">Uncharacterized protein</fullName>
    </submittedName>
</protein>
<dbReference type="AlphaFoldDB" id="A0A381Y5E3"/>
<proteinExistence type="predicted"/>
<organism evidence="1">
    <name type="scientific">marine metagenome</name>
    <dbReference type="NCBI Taxonomy" id="408172"/>
    <lineage>
        <taxon>unclassified sequences</taxon>
        <taxon>metagenomes</taxon>
        <taxon>ecological metagenomes</taxon>
    </lineage>
</organism>
<sequence length="154" mass="16516">MMARLLLTVCMVLYCGVVRSDSAITTDPGEVVLLVARIEQSLLLGLEIPESALTSDDPAIGDVANQLRSAKQLFTLPNSAQCKPIETEITVEATASGGQGRRLTAGWEYRCLFPGYVNGIGIGLFSIIDVGAIRAILFPDGQHVITEDKPFLPL</sequence>
<gene>
    <name evidence="1" type="ORF">METZ01_LOCUS124725</name>
</gene>
<name>A0A381Y5E3_9ZZZZ</name>